<protein>
    <submittedName>
        <fullName evidence="1">Uncharacterized protein</fullName>
    </submittedName>
</protein>
<name>A0A0D9ZH87_9ORYZ</name>
<sequence>MAMAVSGELATTALVAARSKALLSRASRAGASFVGTRCWRLWISACGSELPCPRRRRAKTSSSMGAQDQGEMVTQGFILAQALNMR</sequence>
<reference evidence="1" key="2">
    <citation type="submission" date="2018-05" db="EMBL/GenBank/DDBJ databases">
        <title>OgluRS3 (Oryza glumaepatula Reference Sequence Version 3).</title>
        <authorList>
            <person name="Zhang J."/>
            <person name="Kudrna D."/>
            <person name="Lee S."/>
            <person name="Talag J."/>
            <person name="Welchert J."/>
            <person name="Wing R.A."/>
        </authorList>
    </citation>
    <scope>NUCLEOTIDE SEQUENCE [LARGE SCALE GENOMIC DNA]</scope>
</reference>
<dbReference type="EnsemblPlants" id="OGLUM04G02860.1">
    <property type="protein sequence ID" value="OGLUM04G02860.1"/>
    <property type="gene ID" value="OGLUM04G02860"/>
</dbReference>
<reference evidence="1" key="1">
    <citation type="submission" date="2015-04" db="UniProtKB">
        <authorList>
            <consortium name="EnsemblPlants"/>
        </authorList>
    </citation>
    <scope>IDENTIFICATION</scope>
</reference>
<evidence type="ECO:0000313" key="1">
    <source>
        <dbReference type="EnsemblPlants" id="OGLUM04G02860.1"/>
    </source>
</evidence>
<evidence type="ECO:0000313" key="2">
    <source>
        <dbReference type="Proteomes" id="UP000026961"/>
    </source>
</evidence>
<dbReference type="HOGENOM" id="CLU_2501595_0_0_1"/>
<dbReference type="AlphaFoldDB" id="A0A0D9ZH87"/>
<dbReference type="Gramene" id="OGLUM04G02860.1">
    <property type="protein sequence ID" value="OGLUM04G02860.1"/>
    <property type="gene ID" value="OGLUM04G02860"/>
</dbReference>
<keyword evidence="2" id="KW-1185">Reference proteome</keyword>
<proteinExistence type="predicted"/>
<dbReference type="Proteomes" id="UP000026961">
    <property type="component" value="Chromosome 4"/>
</dbReference>
<organism evidence="1">
    <name type="scientific">Oryza glumipatula</name>
    <dbReference type="NCBI Taxonomy" id="40148"/>
    <lineage>
        <taxon>Eukaryota</taxon>
        <taxon>Viridiplantae</taxon>
        <taxon>Streptophyta</taxon>
        <taxon>Embryophyta</taxon>
        <taxon>Tracheophyta</taxon>
        <taxon>Spermatophyta</taxon>
        <taxon>Magnoliopsida</taxon>
        <taxon>Liliopsida</taxon>
        <taxon>Poales</taxon>
        <taxon>Poaceae</taxon>
        <taxon>BOP clade</taxon>
        <taxon>Oryzoideae</taxon>
        <taxon>Oryzeae</taxon>
        <taxon>Oryzinae</taxon>
        <taxon>Oryza</taxon>
    </lineage>
</organism>
<accession>A0A0D9ZH87</accession>